<dbReference type="InParanoid" id="H0XPL5"/>
<dbReference type="CTD" id="100130958"/>
<dbReference type="GeneID" id="100963737"/>
<dbReference type="RefSeq" id="XP_003791475.1">
    <property type="nucleotide sequence ID" value="XM_003791427.3"/>
</dbReference>
<dbReference type="PANTHER" id="PTHR21731">
    <property type="entry name" value="SYNAPTONEMAL COMPLEX CENTRAL ELEMENT PROTEIN 1-LIKE"/>
    <property type="match status" value="1"/>
</dbReference>
<dbReference type="Ensembl" id="ENSOGAT00000032369.1">
    <property type="protein sequence ID" value="ENSOGAP00000018056.1"/>
    <property type="gene ID" value="ENSOGAG00000027541.1"/>
</dbReference>
<dbReference type="AlphaFoldDB" id="H0XPL5"/>
<dbReference type="InterPro" id="IPR026676">
    <property type="entry name" value="SYCE1"/>
</dbReference>
<dbReference type="HOGENOM" id="CLU_068366_1_0_1"/>
<comment type="similarity">
    <text evidence="1">Belongs to the SYCE family.</text>
</comment>
<dbReference type="EMBL" id="AAQR03081443">
    <property type="status" value="NOT_ANNOTATED_CDS"/>
    <property type="molecule type" value="Genomic_DNA"/>
</dbReference>
<feature type="coiled-coil region" evidence="4">
    <location>
        <begin position="50"/>
        <end position="115"/>
    </location>
</feature>
<gene>
    <name evidence="6" type="primary">SYCE1L</name>
</gene>
<evidence type="ECO:0000256" key="4">
    <source>
        <dbReference type="SAM" id="Coils"/>
    </source>
</evidence>
<dbReference type="KEGG" id="oga:100963737"/>
<reference evidence="6" key="2">
    <citation type="submission" date="2025-08" db="UniProtKB">
        <authorList>
            <consortium name="Ensembl"/>
        </authorList>
    </citation>
    <scope>IDENTIFICATION</scope>
</reference>
<feature type="region of interest" description="Disordered" evidence="5">
    <location>
        <begin position="206"/>
        <end position="242"/>
    </location>
</feature>
<dbReference type="Proteomes" id="UP000005225">
    <property type="component" value="Unassembled WGS sequence"/>
</dbReference>
<dbReference type="OrthoDB" id="8931744at2759"/>
<keyword evidence="2 4" id="KW-0175">Coiled coil</keyword>
<reference evidence="7" key="1">
    <citation type="submission" date="2011-03" db="EMBL/GenBank/DDBJ databases">
        <title>Version 3 of the genome sequence of Otolemur garnettii (Bushbaby).</title>
        <authorList>
            <consortium name="The Broad Institute Genome Sequencing Platform"/>
            <person name="Di Palma F."/>
            <person name="Johnson J."/>
            <person name="Lander E.S."/>
            <person name="Lindblad-Toh K."/>
            <person name="Jaffe D.B."/>
            <person name="Gnerre S."/>
            <person name="MacCallum I."/>
            <person name="Przybylski D."/>
            <person name="Ribeiro F.J."/>
            <person name="Burton J.N."/>
            <person name="Walker B.J."/>
            <person name="Sharpe T."/>
            <person name="Hall G."/>
        </authorList>
    </citation>
    <scope>NUCLEOTIDE SEQUENCE [LARGE SCALE GENOMIC DNA]</scope>
</reference>
<feature type="coiled-coil region" evidence="4">
    <location>
        <begin position="144"/>
        <end position="178"/>
    </location>
</feature>
<feature type="region of interest" description="Disordered" evidence="5">
    <location>
        <begin position="1"/>
        <end position="30"/>
    </location>
</feature>
<reference evidence="6" key="3">
    <citation type="submission" date="2025-09" db="UniProtKB">
        <authorList>
            <consortium name="Ensembl"/>
        </authorList>
    </citation>
    <scope>IDENTIFICATION</scope>
</reference>
<dbReference type="GO" id="GO:0045111">
    <property type="term" value="C:intermediate filament cytoskeleton"/>
    <property type="evidence" value="ECO:0007669"/>
    <property type="project" value="Ensembl"/>
</dbReference>
<evidence type="ECO:0000313" key="7">
    <source>
        <dbReference type="Proteomes" id="UP000005225"/>
    </source>
</evidence>
<dbReference type="GeneTree" id="ENSGT00390000017352"/>
<name>H0XPL5_OTOGA</name>
<dbReference type="eggNOG" id="ENOG502QZY9">
    <property type="taxonomic scope" value="Eukaryota"/>
</dbReference>
<evidence type="ECO:0000256" key="1">
    <source>
        <dbReference type="ARBA" id="ARBA00010094"/>
    </source>
</evidence>
<evidence type="ECO:0000256" key="3">
    <source>
        <dbReference type="ARBA" id="ARBA00023254"/>
    </source>
</evidence>
<dbReference type="OMA" id="QLHCQRK"/>
<protein>
    <submittedName>
        <fullName evidence="6">Synaptonemal complex central element protein 1 like</fullName>
    </submittedName>
</protein>
<dbReference type="FunCoup" id="H0XPL5">
    <property type="interactions" value="18"/>
</dbReference>
<dbReference type="GO" id="GO:0007130">
    <property type="term" value="P:synaptonemal complex assembly"/>
    <property type="evidence" value="ECO:0007669"/>
    <property type="project" value="InterPro"/>
</dbReference>
<dbReference type="GO" id="GO:0000795">
    <property type="term" value="C:synaptonemal complex"/>
    <property type="evidence" value="ECO:0007669"/>
    <property type="project" value="InterPro"/>
</dbReference>
<evidence type="ECO:0000313" key="6">
    <source>
        <dbReference type="Ensembl" id="ENSOGAP00000018056.1"/>
    </source>
</evidence>
<evidence type="ECO:0000256" key="2">
    <source>
        <dbReference type="ARBA" id="ARBA00023054"/>
    </source>
</evidence>
<keyword evidence="3" id="KW-0469">Meiosis</keyword>
<proteinExistence type="inferred from homology"/>
<dbReference type="EMBL" id="AAQR03081444">
    <property type="status" value="NOT_ANNOTATED_CDS"/>
    <property type="molecule type" value="Genomic_DNA"/>
</dbReference>
<feature type="compositionally biased region" description="Basic and acidic residues" evidence="5">
    <location>
        <begin position="213"/>
        <end position="230"/>
    </location>
</feature>
<organism evidence="6 7">
    <name type="scientific">Otolemur garnettii</name>
    <name type="common">Small-eared galago</name>
    <name type="synonym">Garnett's greater bushbaby</name>
    <dbReference type="NCBI Taxonomy" id="30611"/>
    <lineage>
        <taxon>Eukaryota</taxon>
        <taxon>Metazoa</taxon>
        <taxon>Chordata</taxon>
        <taxon>Craniata</taxon>
        <taxon>Vertebrata</taxon>
        <taxon>Euteleostomi</taxon>
        <taxon>Mammalia</taxon>
        <taxon>Eutheria</taxon>
        <taxon>Euarchontoglires</taxon>
        <taxon>Primates</taxon>
        <taxon>Strepsirrhini</taxon>
        <taxon>Lorisiformes</taxon>
        <taxon>Galagidae</taxon>
        <taxon>Otolemur</taxon>
    </lineage>
</organism>
<dbReference type="PANTHER" id="PTHR21731:SF1">
    <property type="entry name" value="SYNAPTONEMAL COMPLEX CENTRAL ELEMENT PROTEIN 1-LIKE"/>
    <property type="match status" value="1"/>
</dbReference>
<dbReference type="Pfam" id="PF15233">
    <property type="entry name" value="SYCE1"/>
    <property type="match status" value="1"/>
</dbReference>
<evidence type="ECO:0000256" key="5">
    <source>
        <dbReference type="SAM" id="MobiDB-lite"/>
    </source>
</evidence>
<accession>H0XPL5</accession>
<keyword evidence="7" id="KW-1185">Reference proteome</keyword>
<sequence>MAGKLESLRGESPPAAEDAESGQAKSSKNTEELLAMVTKLQKEGSLEPQIEDLINRINELQQEKKKSSEELGETRALWEALHRELDSLNEEKVHLEEVLSKKKEALRILQLQEKKSEAQRLNVEEDLEDVMGQHKDLWEFHMLQQRLAREIRALERSKEQLQAERKLVGTKLQVVERKLRSPPQVEGSGAVNEGLKAELGKFGEQVCSAPEARAGRGEAEPELPGAREEENLQPPSADPDTC</sequence>